<accession>A0AAE3IZH6</accession>
<dbReference type="PROSITE" id="PS50987">
    <property type="entry name" value="HTH_ARSR_2"/>
    <property type="match status" value="1"/>
</dbReference>
<keyword evidence="6" id="KW-1185">Reference proteome</keyword>
<dbReference type="EMBL" id="JAOYFC010000001">
    <property type="protein sequence ID" value="MCV6823970.1"/>
    <property type="molecule type" value="Genomic_DNA"/>
</dbReference>
<sequence length="118" mass="12836">MSIQLEIDTNALSTFTDGGSDAPDQAAKFLKSIAHRDRLKVLCGLLEGEQSVAAIEQKVGASQSAISQHLGKLKDEGIVQARREGRQIFYSISDPTVLSVIEILYLRFCAEEDPAESV</sequence>
<dbReference type="PANTHER" id="PTHR43132:SF2">
    <property type="entry name" value="ARSENICAL RESISTANCE OPERON REPRESSOR ARSR-RELATED"/>
    <property type="match status" value="1"/>
</dbReference>
<dbReference type="AlphaFoldDB" id="A0AAE3IZH6"/>
<feature type="domain" description="HTH arsR-type" evidence="4">
    <location>
        <begin position="18"/>
        <end position="112"/>
    </location>
</feature>
<name>A0AAE3IZH6_9RHOB</name>
<dbReference type="InterPro" id="IPR036388">
    <property type="entry name" value="WH-like_DNA-bd_sf"/>
</dbReference>
<dbReference type="SUPFAM" id="SSF46785">
    <property type="entry name" value="Winged helix' DNA-binding domain"/>
    <property type="match status" value="1"/>
</dbReference>
<protein>
    <submittedName>
        <fullName evidence="5">Metalloregulator ArsR/SmtB family transcription factor</fullName>
    </submittedName>
</protein>
<evidence type="ECO:0000259" key="4">
    <source>
        <dbReference type="PROSITE" id="PS50987"/>
    </source>
</evidence>
<dbReference type="InterPro" id="IPR051011">
    <property type="entry name" value="Metal_resp_trans_reg"/>
</dbReference>
<dbReference type="Gene3D" id="1.10.10.10">
    <property type="entry name" value="Winged helix-like DNA-binding domain superfamily/Winged helix DNA-binding domain"/>
    <property type="match status" value="1"/>
</dbReference>
<dbReference type="Proteomes" id="UP001208041">
    <property type="component" value="Unassembled WGS sequence"/>
</dbReference>
<evidence type="ECO:0000256" key="1">
    <source>
        <dbReference type="ARBA" id="ARBA00023015"/>
    </source>
</evidence>
<keyword evidence="3" id="KW-0804">Transcription</keyword>
<gene>
    <name evidence="5" type="ORF">OH136_05320</name>
</gene>
<reference evidence="5" key="1">
    <citation type="submission" date="2022-10" db="EMBL/GenBank/DDBJ databases">
        <authorList>
            <person name="Yue Y."/>
        </authorList>
    </citation>
    <scope>NUCLEOTIDE SEQUENCE</scope>
    <source>
        <strain evidence="5">Z654</strain>
    </source>
</reference>
<dbReference type="Pfam" id="PF01022">
    <property type="entry name" value="HTH_5"/>
    <property type="match status" value="1"/>
</dbReference>
<evidence type="ECO:0000256" key="2">
    <source>
        <dbReference type="ARBA" id="ARBA00023125"/>
    </source>
</evidence>
<dbReference type="InterPro" id="IPR036390">
    <property type="entry name" value="WH_DNA-bd_sf"/>
</dbReference>
<dbReference type="GO" id="GO:0003677">
    <property type="term" value="F:DNA binding"/>
    <property type="evidence" value="ECO:0007669"/>
    <property type="project" value="UniProtKB-KW"/>
</dbReference>
<dbReference type="PRINTS" id="PR00778">
    <property type="entry name" value="HTHARSR"/>
</dbReference>
<comment type="caution">
    <text evidence="5">The sequence shown here is derived from an EMBL/GenBank/DDBJ whole genome shotgun (WGS) entry which is preliminary data.</text>
</comment>
<dbReference type="RefSeq" id="WP_263952796.1">
    <property type="nucleotide sequence ID" value="NZ_JAOYFC010000001.1"/>
</dbReference>
<evidence type="ECO:0000313" key="6">
    <source>
        <dbReference type="Proteomes" id="UP001208041"/>
    </source>
</evidence>
<evidence type="ECO:0000256" key="3">
    <source>
        <dbReference type="ARBA" id="ARBA00023163"/>
    </source>
</evidence>
<organism evidence="5 6">
    <name type="scientific">Halocynthiibacter halioticoli</name>
    <dbReference type="NCBI Taxonomy" id="2986804"/>
    <lineage>
        <taxon>Bacteria</taxon>
        <taxon>Pseudomonadati</taxon>
        <taxon>Pseudomonadota</taxon>
        <taxon>Alphaproteobacteria</taxon>
        <taxon>Rhodobacterales</taxon>
        <taxon>Paracoccaceae</taxon>
        <taxon>Halocynthiibacter</taxon>
    </lineage>
</organism>
<evidence type="ECO:0000313" key="5">
    <source>
        <dbReference type="EMBL" id="MCV6823970.1"/>
    </source>
</evidence>
<keyword evidence="2" id="KW-0238">DNA-binding</keyword>
<dbReference type="CDD" id="cd00090">
    <property type="entry name" value="HTH_ARSR"/>
    <property type="match status" value="1"/>
</dbReference>
<dbReference type="NCBIfam" id="NF033788">
    <property type="entry name" value="HTH_metalloreg"/>
    <property type="match status" value="1"/>
</dbReference>
<dbReference type="InterPro" id="IPR011991">
    <property type="entry name" value="ArsR-like_HTH"/>
</dbReference>
<proteinExistence type="predicted"/>
<dbReference type="PANTHER" id="PTHR43132">
    <property type="entry name" value="ARSENICAL RESISTANCE OPERON REPRESSOR ARSR-RELATED"/>
    <property type="match status" value="1"/>
</dbReference>
<dbReference type="InterPro" id="IPR001845">
    <property type="entry name" value="HTH_ArsR_DNA-bd_dom"/>
</dbReference>
<keyword evidence="1" id="KW-0805">Transcription regulation</keyword>
<dbReference type="GO" id="GO:0003700">
    <property type="term" value="F:DNA-binding transcription factor activity"/>
    <property type="evidence" value="ECO:0007669"/>
    <property type="project" value="InterPro"/>
</dbReference>
<dbReference type="SMART" id="SM00418">
    <property type="entry name" value="HTH_ARSR"/>
    <property type="match status" value="1"/>
</dbReference>